<evidence type="ECO:0000259" key="6">
    <source>
        <dbReference type="PROSITE" id="PS50109"/>
    </source>
</evidence>
<evidence type="ECO:0000313" key="7">
    <source>
        <dbReference type="EMBL" id="SFR92916.1"/>
    </source>
</evidence>
<dbReference type="EC" id="2.7.13.3" evidence="2"/>
<comment type="catalytic activity">
    <reaction evidence="1">
        <text>ATP + protein L-histidine = ADP + protein N-phospho-L-histidine.</text>
        <dbReference type="EC" id="2.7.13.3"/>
    </reaction>
</comment>
<proteinExistence type="predicted"/>
<dbReference type="AlphaFoldDB" id="A0A1I6KNV9"/>
<dbReference type="SUPFAM" id="SSF55785">
    <property type="entry name" value="PYP-like sensor domain (PAS domain)"/>
    <property type="match status" value="3"/>
</dbReference>
<evidence type="ECO:0000256" key="5">
    <source>
        <dbReference type="ARBA" id="ARBA00022777"/>
    </source>
</evidence>
<dbReference type="CDD" id="cd00130">
    <property type="entry name" value="PAS"/>
    <property type="match status" value="2"/>
</dbReference>
<dbReference type="InterPro" id="IPR000014">
    <property type="entry name" value="PAS"/>
</dbReference>
<dbReference type="Gene3D" id="3.30.565.10">
    <property type="entry name" value="Histidine kinase-like ATPase, C-terminal domain"/>
    <property type="match status" value="1"/>
</dbReference>
<keyword evidence="3" id="KW-0597">Phosphoprotein</keyword>
<evidence type="ECO:0000256" key="1">
    <source>
        <dbReference type="ARBA" id="ARBA00000085"/>
    </source>
</evidence>
<dbReference type="Pfam" id="PF02518">
    <property type="entry name" value="HATPase_c"/>
    <property type="match status" value="1"/>
</dbReference>
<dbReference type="EMBL" id="FOYX01000006">
    <property type="protein sequence ID" value="SFR92916.1"/>
    <property type="molecule type" value="Genomic_DNA"/>
</dbReference>
<evidence type="ECO:0000313" key="8">
    <source>
        <dbReference type="Proteomes" id="UP000199462"/>
    </source>
</evidence>
<dbReference type="Pfam" id="PF08447">
    <property type="entry name" value="PAS_3"/>
    <property type="match status" value="1"/>
</dbReference>
<dbReference type="InterPro" id="IPR052162">
    <property type="entry name" value="Sensor_kinase/Photoreceptor"/>
</dbReference>
<evidence type="ECO:0000256" key="2">
    <source>
        <dbReference type="ARBA" id="ARBA00012438"/>
    </source>
</evidence>
<reference evidence="8" key="1">
    <citation type="submission" date="2016-10" db="EMBL/GenBank/DDBJ databases">
        <authorList>
            <person name="Varghese N."/>
            <person name="Submissions S."/>
        </authorList>
    </citation>
    <scope>NUCLEOTIDE SEQUENCE [LARGE SCALE GENOMIC DNA]</scope>
    <source>
        <strain evidence="8">DSM 19891</strain>
    </source>
</reference>
<keyword evidence="4" id="KW-0808">Transferase</keyword>
<dbReference type="InterPro" id="IPR013656">
    <property type="entry name" value="PAS_4"/>
</dbReference>
<evidence type="ECO:0000256" key="3">
    <source>
        <dbReference type="ARBA" id="ARBA00022553"/>
    </source>
</evidence>
<dbReference type="SMART" id="SM00091">
    <property type="entry name" value="PAS"/>
    <property type="match status" value="2"/>
</dbReference>
<dbReference type="InterPro" id="IPR013655">
    <property type="entry name" value="PAS_fold_3"/>
</dbReference>
<dbReference type="PANTHER" id="PTHR43304:SF1">
    <property type="entry name" value="PAC DOMAIN-CONTAINING PROTEIN"/>
    <property type="match status" value="1"/>
</dbReference>
<dbReference type="SMART" id="SM00387">
    <property type="entry name" value="HATPase_c"/>
    <property type="match status" value="1"/>
</dbReference>
<dbReference type="Proteomes" id="UP000199462">
    <property type="component" value="Unassembled WGS sequence"/>
</dbReference>
<gene>
    <name evidence="7" type="ORF">SAMN04488010_3857</name>
</gene>
<dbReference type="Pfam" id="PF13426">
    <property type="entry name" value="PAS_9"/>
    <property type="match status" value="1"/>
</dbReference>
<keyword evidence="8" id="KW-1185">Reference proteome</keyword>
<dbReference type="PANTHER" id="PTHR43304">
    <property type="entry name" value="PHYTOCHROME-LIKE PROTEIN CPH1"/>
    <property type="match status" value="1"/>
</dbReference>
<dbReference type="InterPro" id="IPR036890">
    <property type="entry name" value="HATPase_C_sf"/>
</dbReference>
<name>A0A1I6KNV9_9FLAO</name>
<dbReference type="InterPro" id="IPR035965">
    <property type="entry name" value="PAS-like_dom_sf"/>
</dbReference>
<sequence>MEYSYKFVGKFCLPMFKSQNNSSFSLDWINQIPSSIVIIDTNFNLISASPRWQANYRLELNDIEGKNFIDLFPELSQDLQARLKYSLDGLRDIKFKYNAKNCQYSSKDSIWHLNPWKDGYGNIIGVIIKVEPISKTQELEIELHKTKLILNQKSSVAKIGSWDYDVQNETLNWTPIVNKIYGLSSDFKPTLENSINFYVEESQEIIKKLVSEAINYGKPWNEKLQLKKSDGEVIWVNTIGRPKFKGSKCTRIIGTIQNINESRLKKENNVNEISSEYPLFEKVPLGMAIIDMTTGKFLDVNQNFSKLTCYNKEHFLGHNYKKFINGQIKNKIADLKAQLTEHGSFKPIKCTYTNQKNHNLNIKITGTLIENKDGVKGLLCTVENITTQAKLERNLKDTISSSREQNEQLLNFAHMVSHNLKTHATNFSLLLNFLNDETGKVQRNKFMSMLFSASDNLSETIKGLREIVAVKSSINEEKKPLSLNESLFVVEQNIAGLLKETNGKIINEIPDTTVVKALPAYLNSILTNCITNSIKYRSEDKKPIIILSVEEDKNYTILSIEDNGLGIDLDRFGKQLFGLYKTFHRHKDSRGIGLYITKNQMDAMKGKITVESTPNQGTTFRFHFNKK</sequence>
<dbReference type="InterPro" id="IPR003594">
    <property type="entry name" value="HATPase_dom"/>
</dbReference>
<dbReference type="NCBIfam" id="TIGR00229">
    <property type="entry name" value="sensory_box"/>
    <property type="match status" value="1"/>
</dbReference>
<dbReference type="Pfam" id="PF08448">
    <property type="entry name" value="PAS_4"/>
    <property type="match status" value="1"/>
</dbReference>
<dbReference type="InterPro" id="IPR004358">
    <property type="entry name" value="Sig_transdc_His_kin-like_C"/>
</dbReference>
<keyword evidence="5" id="KW-0418">Kinase</keyword>
<accession>A0A1I6KNV9</accession>
<dbReference type="STRING" id="440514.SAMN04488010_3857"/>
<organism evidence="7 8">
    <name type="scientific">Maribacter stanieri</name>
    <dbReference type="NCBI Taxonomy" id="440514"/>
    <lineage>
        <taxon>Bacteria</taxon>
        <taxon>Pseudomonadati</taxon>
        <taxon>Bacteroidota</taxon>
        <taxon>Flavobacteriia</taxon>
        <taxon>Flavobacteriales</taxon>
        <taxon>Flavobacteriaceae</taxon>
        <taxon>Maribacter</taxon>
    </lineage>
</organism>
<dbReference type="Gene3D" id="3.30.450.20">
    <property type="entry name" value="PAS domain"/>
    <property type="match status" value="3"/>
</dbReference>
<evidence type="ECO:0000256" key="4">
    <source>
        <dbReference type="ARBA" id="ARBA00022679"/>
    </source>
</evidence>
<dbReference type="SUPFAM" id="SSF55874">
    <property type="entry name" value="ATPase domain of HSP90 chaperone/DNA topoisomerase II/histidine kinase"/>
    <property type="match status" value="1"/>
</dbReference>
<dbReference type="GO" id="GO:0004673">
    <property type="term" value="F:protein histidine kinase activity"/>
    <property type="evidence" value="ECO:0007669"/>
    <property type="project" value="UniProtKB-EC"/>
</dbReference>
<dbReference type="PRINTS" id="PR00344">
    <property type="entry name" value="BCTRLSENSOR"/>
</dbReference>
<protein>
    <recommendedName>
        <fullName evidence="2">histidine kinase</fullName>
        <ecNumber evidence="2">2.7.13.3</ecNumber>
    </recommendedName>
</protein>
<dbReference type="PROSITE" id="PS50109">
    <property type="entry name" value="HIS_KIN"/>
    <property type="match status" value="1"/>
</dbReference>
<dbReference type="InterPro" id="IPR005467">
    <property type="entry name" value="His_kinase_dom"/>
</dbReference>
<feature type="domain" description="Histidine kinase" evidence="6">
    <location>
        <begin position="415"/>
        <end position="627"/>
    </location>
</feature>